<dbReference type="STRING" id="5539.A0A3E2HMX7"/>
<dbReference type="EMBL" id="NCSJ02000017">
    <property type="protein sequence ID" value="RFU34736.1"/>
    <property type="molecule type" value="Genomic_DNA"/>
</dbReference>
<comment type="caution">
    <text evidence="2">The sequence shown here is derived from an EMBL/GenBank/DDBJ whole genome shotgun (WGS) entry which is preliminary data.</text>
</comment>
<dbReference type="GO" id="GO:0003824">
    <property type="term" value="F:catalytic activity"/>
    <property type="evidence" value="ECO:0007669"/>
    <property type="project" value="InterPro"/>
</dbReference>
<dbReference type="InterPro" id="IPR023631">
    <property type="entry name" value="Amidase_dom"/>
</dbReference>
<dbReference type="InterPro" id="IPR036928">
    <property type="entry name" value="AS_sf"/>
</dbReference>
<dbReference type="AlphaFoldDB" id="A0A3E2HMX7"/>
<accession>A0A3E2HMX7</accession>
<protein>
    <recommendedName>
        <fullName evidence="1">Amidase domain-containing protein</fullName>
    </recommendedName>
</protein>
<feature type="non-terminal residue" evidence="2">
    <location>
        <position position="529"/>
    </location>
</feature>
<dbReference type="Gene3D" id="3.90.1300.10">
    <property type="entry name" value="Amidase signature (AS) domain"/>
    <property type="match status" value="1"/>
</dbReference>
<keyword evidence="3" id="KW-1185">Reference proteome</keyword>
<proteinExistence type="predicted"/>
<dbReference type="SUPFAM" id="SSF75304">
    <property type="entry name" value="Amidase signature (AS) enzymes"/>
    <property type="match status" value="1"/>
</dbReference>
<dbReference type="PANTHER" id="PTHR11895:SF83">
    <property type="entry name" value="AMIDASE"/>
    <property type="match status" value="1"/>
</dbReference>
<feature type="domain" description="Amidase" evidence="1">
    <location>
        <begin position="78"/>
        <end position="509"/>
    </location>
</feature>
<organism evidence="2 3">
    <name type="scientific">Scytalidium lignicola</name>
    <name type="common">Hyphomycete</name>
    <dbReference type="NCBI Taxonomy" id="5539"/>
    <lineage>
        <taxon>Eukaryota</taxon>
        <taxon>Fungi</taxon>
        <taxon>Dikarya</taxon>
        <taxon>Ascomycota</taxon>
        <taxon>Pezizomycotina</taxon>
        <taxon>Leotiomycetes</taxon>
        <taxon>Leotiomycetes incertae sedis</taxon>
        <taxon>Scytalidium</taxon>
    </lineage>
</organism>
<evidence type="ECO:0000313" key="2">
    <source>
        <dbReference type="EMBL" id="RFU34736.1"/>
    </source>
</evidence>
<evidence type="ECO:0000259" key="1">
    <source>
        <dbReference type="Pfam" id="PF01425"/>
    </source>
</evidence>
<name>A0A3E2HMX7_SCYLI</name>
<dbReference type="Pfam" id="PF01425">
    <property type="entry name" value="Amidase"/>
    <property type="match status" value="1"/>
</dbReference>
<dbReference type="InterPro" id="IPR000120">
    <property type="entry name" value="Amidase"/>
</dbReference>
<dbReference type="OrthoDB" id="1879366at2759"/>
<evidence type="ECO:0000313" key="3">
    <source>
        <dbReference type="Proteomes" id="UP000258309"/>
    </source>
</evidence>
<gene>
    <name evidence="2" type="ORF">B7463_g1623</name>
</gene>
<sequence>MATVNTATEANKQAITLTKIQALTSSLGIKLAAGDLKDWHSLLASNQDSIDVVNALPDYVPFVDLARFARKNVHRPTVEQNEGNAWAWKVTIDGVPEGPLKGVRIALKDNIAVKDVPMLFGTDMFSDYVPNVDATVVTRLLEAGAIIVGKAVCENLSLCASSFSAATGPVENPYAHGYACGGSSSGCGHLVGAGKVDGAIGGDQGGSIRFPASHCGAVGMKPTWGLVPWTGMATHEPVHDTTGPITLEVAINAKILQAIAGRDDIDDRGCGVPAPSELPDYSAGLNQGVKGLKIGILKEGFEFDILDPRIKKQVLEAAEKFKELGAEVVEISIPIHRHATDIVTCALRPSSARNGYLGTACGRRGLYLNGLVEKMNPLDQEKFDKMFSASKFALLSGLYIWANHPLLPGKAMNLYRLLTDSYNTALSSCDVLITPTMPYVAPRHASIDASPMEQMAKSKGCAINTSCFNASGHPAMSLPVGMLSAVEDKNVMLPVGMQITGKWFAEEMIYRVGAAWEQAFDWKNGGTRR</sequence>
<feature type="non-terminal residue" evidence="2">
    <location>
        <position position="1"/>
    </location>
</feature>
<reference evidence="2 3" key="1">
    <citation type="submission" date="2018-05" db="EMBL/GenBank/DDBJ databases">
        <title>Draft genome sequence of Scytalidium lignicola DSM 105466, a ubiquitous saprotrophic fungus.</title>
        <authorList>
            <person name="Buettner E."/>
            <person name="Gebauer A.M."/>
            <person name="Hofrichter M."/>
            <person name="Liers C."/>
            <person name="Kellner H."/>
        </authorList>
    </citation>
    <scope>NUCLEOTIDE SEQUENCE [LARGE SCALE GENOMIC DNA]</scope>
    <source>
        <strain evidence="2 3">DSM 105466</strain>
    </source>
</reference>
<dbReference type="OMA" id="PCGFTAN"/>
<dbReference type="PANTHER" id="PTHR11895">
    <property type="entry name" value="TRANSAMIDASE"/>
    <property type="match status" value="1"/>
</dbReference>
<dbReference type="Proteomes" id="UP000258309">
    <property type="component" value="Unassembled WGS sequence"/>
</dbReference>